<sequence length="447" mass="50894">MEPFDISKQTLIMSVDFGTTWSGVCFDSVSAERALDKPELHRLHSQLYHWLCNKNDWESSLLMQILYGLASTHRNLQISELASLVAAACGNWQKDLTADWDTLMATGCHSSQVQANFLLDSLADVLAKTENGDIDFREPRMRGFLLRTKPAELGFSQLMLGDEFLAVTSVLSLGRITEEIFLRPWALFRKSKNLLLEKCPFWYYAARFWDIHYRNAENTSVVATSLMGKALQAALANEAKRNPESFRYEQHRRVLDLSLTYSRKNGFEVLAKRSARMGGEEVKEEIILQNCGQVLNQRSQLDATGLQVKTLPLLDMRLENGLRHRKAKEGAKQAAQRSVSGQRTNTELSQLQHAGDYAHNNFPSPVEQKLLDPDAMTIASKLISRKICSEDQSCERQFADLKINSPEDETEQMYSSTSTICGDWEESHCFDHNDLEDWEFLHKSRIS</sequence>
<dbReference type="GeneID" id="30014680"/>
<dbReference type="AlphaFoldDB" id="A0A178Z6Z6"/>
<accession>A0A178Z6Z6</accession>
<gene>
    <name evidence="1" type="ORF">AYL99_10512</name>
</gene>
<organism evidence="1 2">
    <name type="scientific">Fonsecaea erecta</name>
    <dbReference type="NCBI Taxonomy" id="1367422"/>
    <lineage>
        <taxon>Eukaryota</taxon>
        <taxon>Fungi</taxon>
        <taxon>Dikarya</taxon>
        <taxon>Ascomycota</taxon>
        <taxon>Pezizomycotina</taxon>
        <taxon>Eurotiomycetes</taxon>
        <taxon>Chaetothyriomycetidae</taxon>
        <taxon>Chaetothyriales</taxon>
        <taxon>Herpotrichiellaceae</taxon>
        <taxon>Fonsecaea</taxon>
    </lineage>
</organism>
<dbReference type="RefSeq" id="XP_018688906.1">
    <property type="nucleotide sequence ID" value="XM_018842018.1"/>
</dbReference>
<protein>
    <submittedName>
        <fullName evidence="1">Uncharacterized protein</fullName>
    </submittedName>
</protein>
<dbReference type="Proteomes" id="UP000078343">
    <property type="component" value="Unassembled WGS sequence"/>
</dbReference>
<evidence type="ECO:0000313" key="1">
    <source>
        <dbReference type="EMBL" id="OAP55539.1"/>
    </source>
</evidence>
<name>A0A178Z6Z6_9EURO</name>
<keyword evidence="2" id="KW-1185">Reference proteome</keyword>
<reference evidence="1 2" key="1">
    <citation type="submission" date="2016-04" db="EMBL/GenBank/DDBJ databases">
        <title>Draft genome of Fonsecaea erecta CBS 125763.</title>
        <authorList>
            <person name="Weiss V.A."/>
            <person name="Vicente V.A."/>
            <person name="Raittz R.T."/>
            <person name="Moreno L.F."/>
            <person name="De Souza E.M."/>
            <person name="Pedrosa F.O."/>
            <person name="Steffens M.B."/>
            <person name="Faoro H."/>
            <person name="Tadra-Sfeir M.Z."/>
            <person name="Najafzadeh M.J."/>
            <person name="Felipe M.S."/>
            <person name="Teixeira M."/>
            <person name="Sun J."/>
            <person name="Xi L."/>
            <person name="Gomes R."/>
            <person name="De Azevedo C.M."/>
            <person name="Salgado C.G."/>
            <person name="Da Silva M.B."/>
            <person name="Nascimento M.F."/>
            <person name="Queiroz-Telles F."/>
            <person name="Attili D.S."/>
            <person name="Gorbushina A."/>
        </authorList>
    </citation>
    <scope>NUCLEOTIDE SEQUENCE [LARGE SCALE GENOMIC DNA]</scope>
    <source>
        <strain evidence="1 2">CBS 125763</strain>
    </source>
</reference>
<proteinExistence type="predicted"/>
<dbReference type="EMBL" id="LVYI01000011">
    <property type="protein sequence ID" value="OAP55539.1"/>
    <property type="molecule type" value="Genomic_DNA"/>
</dbReference>
<evidence type="ECO:0000313" key="2">
    <source>
        <dbReference type="Proteomes" id="UP000078343"/>
    </source>
</evidence>
<comment type="caution">
    <text evidence="1">The sequence shown here is derived from an EMBL/GenBank/DDBJ whole genome shotgun (WGS) entry which is preliminary data.</text>
</comment>